<keyword evidence="2" id="KW-0805">Transcription regulation</keyword>
<dbReference type="InterPro" id="IPR036388">
    <property type="entry name" value="WH-like_DNA-bd_sf"/>
</dbReference>
<evidence type="ECO:0000259" key="5">
    <source>
        <dbReference type="Pfam" id="PF04542"/>
    </source>
</evidence>
<accession>A0ABT6FN27</accession>
<dbReference type="Pfam" id="PF08281">
    <property type="entry name" value="Sigma70_r4_2"/>
    <property type="match status" value="1"/>
</dbReference>
<dbReference type="PANTHER" id="PTHR43133">
    <property type="entry name" value="RNA POLYMERASE ECF-TYPE SIGMA FACTO"/>
    <property type="match status" value="1"/>
</dbReference>
<evidence type="ECO:0000256" key="1">
    <source>
        <dbReference type="ARBA" id="ARBA00010641"/>
    </source>
</evidence>
<dbReference type="InterPro" id="IPR014327">
    <property type="entry name" value="RNA_pol_sigma70_bacteroid"/>
</dbReference>
<dbReference type="InterPro" id="IPR039425">
    <property type="entry name" value="RNA_pol_sigma-70-like"/>
</dbReference>
<dbReference type="PANTHER" id="PTHR43133:SF46">
    <property type="entry name" value="RNA POLYMERASE SIGMA-70 FACTOR ECF SUBFAMILY"/>
    <property type="match status" value="1"/>
</dbReference>
<dbReference type="NCBIfam" id="TIGR02937">
    <property type="entry name" value="sigma70-ECF"/>
    <property type="match status" value="1"/>
</dbReference>
<feature type="domain" description="RNA polymerase sigma-70 region 2" evidence="5">
    <location>
        <begin position="25"/>
        <end position="91"/>
    </location>
</feature>
<dbReference type="SUPFAM" id="SSF88946">
    <property type="entry name" value="Sigma2 domain of RNA polymerase sigma factors"/>
    <property type="match status" value="1"/>
</dbReference>
<gene>
    <name evidence="7" type="ORF">OSR52_02200</name>
</gene>
<dbReference type="InterPro" id="IPR014284">
    <property type="entry name" value="RNA_pol_sigma-70_dom"/>
</dbReference>
<dbReference type="Gene3D" id="1.10.1740.10">
    <property type="match status" value="1"/>
</dbReference>
<proteinExistence type="inferred from homology"/>
<dbReference type="InterPro" id="IPR013324">
    <property type="entry name" value="RNA_pol_sigma_r3/r4-like"/>
</dbReference>
<sequence>MKDTDDHFLFIKLKQDDIAAFEAIFSHYRLPILKFIVSYAKSVEVAEELTQETFIRLWESRATLNAQKSCRSFLYTIAKNLSLNYLRSNTKEEILKQELWDRVKMAQANPEERIVFEEYQTIFNQILEELPQKKRTIYIMSKYEGRSNEEIATTLGVTKKTVKNNLWETLRIIKDRLEPYLEYTIRIVLISFFSTFF</sequence>
<evidence type="ECO:0000259" key="6">
    <source>
        <dbReference type="Pfam" id="PF08281"/>
    </source>
</evidence>
<protein>
    <submittedName>
        <fullName evidence="7">RNA polymerase sigma-70 factor</fullName>
    </submittedName>
</protein>
<dbReference type="InterPro" id="IPR013249">
    <property type="entry name" value="RNA_pol_sigma70_r4_t2"/>
</dbReference>
<evidence type="ECO:0000313" key="8">
    <source>
        <dbReference type="Proteomes" id="UP001153642"/>
    </source>
</evidence>
<comment type="caution">
    <text evidence="7">The sequence shown here is derived from an EMBL/GenBank/DDBJ whole genome shotgun (WGS) entry which is preliminary data.</text>
</comment>
<evidence type="ECO:0000256" key="3">
    <source>
        <dbReference type="ARBA" id="ARBA00023082"/>
    </source>
</evidence>
<dbReference type="InterPro" id="IPR013325">
    <property type="entry name" value="RNA_pol_sigma_r2"/>
</dbReference>
<reference evidence="7" key="1">
    <citation type="submission" date="2022-11" db="EMBL/GenBank/DDBJ databases">
        <title>High-quality draft genome sequence of Galbibacter sp. strain CMA-7.</title>
        <authorList>
            <person name="Wei L."/>
            <person name="Dong C."/>
            <person name="Shao Z."/>
        </authorList>
    </citation>
    <scope>NUCLEOTIDE SEQUENCE</scope>
    <source>
        <strain evidence="7">CMA-7</strain>
    </source>
</reference>
<name>A0ABT6FN27_9FLAO</name>
<keyword evidence="8" id="KW-1185">Reference proteome</keyword>
<comment type="similarity">
    <text evidence="1">Belongs to the sigma-70 factor family. ECF subfamily.</text>
</comment>
<evidence type="ECO:0000256" key="4">
    <source>
        <dbReference type="ARBA" id="ARBA00023163"/>
    </source>
</evidence>
<organism evidence="7 8">
    <name type="scientific">Galbibacter pacificus</name>
    <dbReference type="NCBI Taxonomy" id="2996052"/>
    <lineage>
        <taxon>Bacteria</taxon>
        <taxon>Pseudomonadati</taxon>
        <taxon>Bacteroidota</taxon>
        <taxon>Flavobacteriia</taxon>
        <taxon>Flavobacteriales</taxon>
        <taxon>Flavobacteriaceae</taxon>
        <taxon>Galbibacter</taxon>
    </lineage>
</organism>
<keyword evidence="3" id="KW-0731">Sigma factor</keyword>
<dbReference type="Gene3D" id="1.10.10.10">
    <property type="entry name" value="Winged helix-like DNA-binding domain superfamily/Winged helix DNA-binding domain"/>
    <property type="match status" value="1"/>
</dbReference>
<dbReference type="Pfam" id="PF04542">
    <property type="entry name" value="Sigma70_r2"/>
    <property type="match status" value="1"/>
</dbReference>
<dbReference type="InterPro" id="IPR007627">
    <property type="entry name" value="RNA_pol_sigma70_r2"/>
</dbReference>
<dbReference type="RefSeq" id="WP_277898421.1">
    <property type="nucleotide sequence ID" value="NZ_JAPMUA010000001.1"/>
</dbReference>
<dbReference type="EMBL" id="JAPMUA010000001">
    <property type="protein sequence ID" value="MDG3584663.1"/>
    <property type="molecule type" value="Genomic_DNA"/>
</dbReference>
<dbReference type="SUPFAM" id="SSF88659">
    <property type="entry name" value="Sigma3 and sigma4 domains of RNA polymerase sigma factors"/>
    <property type="match status" value="1"/>
</dbReference>
<evidence type="ECO:0000313" key="7">
    <source>
        <dbReference type="EMBL" id="MDG3584663.1"/>
    </source>
</evidence>
<dbReference type="Proteomes" id="UP001153642">
    <property type="component" value="Unassembled WGS sequence"/>
</dbReference>
<feature type="domain" description="RNA polymerase sigma factor 70 region 4 type 2" evidence="6">
    <location>
        <begin position="124"/>
        <end position="166"/>
    </location>
</feature>
<dbReference type="NCBIfam" id="TIGR02985">
    <property type="entry name" value="Sig70_bacteroi1"/>
    <property type="match status" value="1"/>
</dbReference>
<evidence type="ECO:0000256" key="2">
    <source>
        <dbReference type="ARBA" id="ARBA00023015"/>
    </source>
</evidence>
<keyword evidence="4" id="KW-0804">Transcription</keyword>